<accession>A0A9P0HJY5</accession>
<dbReference type="Proteomes" id="UP001152798">
    <property type="component" value="Chromosome 5"/>
</dbReference>
<evidence type="ECO:0000259" key="1">
    <source>
        <dbReference type="PROSITE" id="PS50191"/>
    </source>
</evidence>
<evidence type="ECO:0000313" key="3">
    <source>
        <dbReference type="EMBL" id="CAH1403383.1"/>
    </source>
</evidence>
<reference evidence="3" key="1">
    <citation type="submission" date="2022-01" db="EMBL/GenBank/DDBJ databases">
        <authorList>
            <person name="King R."/>
        </authorList>
    </citation>
    <scope>NUCLEOTIDE SEQUENCE</scope>
</reference>
<dbReference type="InterPro" id="IPR036865">
    <property type="entry name" value="CRAL-TRIO_dom_sf"/>
</dbReference>
<sequence length="402" mass="45865">MPQVVVRDLSDDQRMALMKMRRSVADCMTLPYHDDYFLLRWLRARNFDPVAAEKMLRASMKWRESWGVETIQDWPTPEVFKHYYPCGVCGFDKDGSPVVIIPFSGVDIWGMLHSATKADFIKTAIKTLEKTLEIAREKSEIHNTYESTKLVGILDMSEFNLKQFAWRPAAEAVISLIQIYEANYPEILKACYIINVPKVFSLAFSVVKNFLNDYTLSKIRIFKSDPNKWKPVLLSHIPPDQLPVIYGGTMCDPDGNPRCPSKVNQGGKIPKSFYIKNQNEKDKNEEYSSVTVKKGDKLRLDYSVPEGGSFLKWGFYSDEHDIKFGVLVKDDKGKETSIIPVHRVTCNETEEIGVVSCPKPATYTVIFDNSYSYLRNKKLHYTINVVPPINGSTDVAVIDSEE</sequence>
<dbReference type="InterPro" id="IPR051064">
    <property type="entry name" value="SEC14/CRAL-TRIO_domain"/>
</dbReference>
<evidence type="ECO:0000259" key="2">
    <source>
        <dbReference type="PROSITE" id="PS50866"/>
    </source>
</evidence>
<dbReference type="PROSITE" id="PS50191">
    <property type="entry name" value="CRAL_TRIO"/>
    <property type="match status" value="1"/>
</dbReference>
<dbReference type="AlphaFoldDB" id="A0A9P0HJY5"/>
<name>A0A9P0HJY5_NEZVI</name>
<dbReference type="InterPro" id="IPR011074">
    <property type="entry name" value="CRAL/TRIO_N_dom"/>
</dbReference>
<dbReference type="OrthoDB" id="1434354at2759"/>
<dbReference type="Pfam" id="PF13897">
    <property type="entry name" value="GOLD_2"/>
    <property type="match status" value="1"/>
</dbReference>
<dbReference type="SUPFAM" id="SSF101576">
    <property type="entry name" value="Supernatant protein factor (SPF), C-terminal domain"/>
    <property type="match status" value="1"/>
</dbReference>
<dbReference type="CDD" id="cd00170">
    <property type="entry name" value="SEC14"/>
    <property type="match status" value="1"/>
</dbReference>
<dbReference type="PANTHER" id="PTHR23324:SF83">
    <property type="entry name" value="SEC14-LIKE PROTEIN 2"/>
    <property type="match status" value="1"/>
</dbReference>
<dbReference type="SUPFAM" id="SSF52087">
    <property type="entry name" value="CRAL/TRIO domain"/>
    <property type="match status" value="1"/>
</dbReference>
<dbReference type="SMART" id="SM01100">
    <property type="entry name" value="CRAL_TRIO_N"/>
    <property type="match status" value="1"/>
</dbReference>
<dbReference type="SMART" id="SM00516">
    <property type="entry name" value="SEC14"/>
    <property type="match status" value="1"/>
</dbReference>
<dbReference type="InterPro" id="IPR001251">
    <property type="entry name" value="CRAL-TRIO_dom"/>
</dbReference>
<dbReference type="PANTHER" id="PTHR23324">
    <property type="entry name" value="SEC14 RELATED PROTEIN"/>
    <property type="match status" value="1"/>
</dbReference>
<dbReference type="GO" id="GO:0005737">
    <property type="term" value="C:cytoplasm"/>
    <property type="evidence" value="ECO:0007669"/>
    <property type="project" value="TreeGrafter"/>
</dbReference>
<dbReference type="InterPro" id="IPR036273">
    <property type="entry name" value="CRAL/TRIO_N_dom_sf"/>
</dbReference>
<evidence type="ECO:0000313" key="4">
    <source>
        <dbReference type="Proteomes" id="UP001152798"/>
    </source>
</evidence>
<dbReference type="Gene3D" id="2.60.120.680">
    <property type="entry name" value="GOLD domain"/>
    <property type="match status" value="1"/>
</dbReference>
<protein>
    <recommendedName>
        <fullName evidence="5">SEC14-like protein 2</fullName>
    </recommendedName>
</protein>
<dbReference type="Pfam" id="PF03765">
    <property type="entry name" value="CRAL_TRIO_N"/>
    <property type="match status" value="1"/>
</dbReference>
<proteinExistence type="predicted"/>
<dbReference type="SUPFAM" id="SSF46938">
    <property type="entry name" value="CRAL/TRIO N-terminal domain"/>
    <property type="match status" value="1"/>
</dbReference>
<dbReference type="EMBL" id="OV725081">
    <property type="protein sequence ID" value="CAH1403383.1"/>
    <property type="molecule type" value="Genomic_DNA"/>
</dbReference>
<keyword evidence="4" id="KW-1185">Reference proteome</keyword>
<feature type="domain" description="CRAL-TRIO" evidence="1">
    <location>
        <begin position="76"/>
        <end position="254"/>
    </location>
</feature>
<evidence type="ECO:0008006" key="5">
    <source>
        <dbReference type="Google" id="ProtNLM"/>
    </source>
</evidence>
<dbReference type="Gene3D" id="3.40.525.10">
    <property type="entry name" value="CRAL-TRIO lipid binding domain"/>
    <property type="match status" value="1"/>
</dbReference>
<dbReference type="InterPro" id="IPR009038">
    <property type="entry name" value="GOLD_dom"/>
</dbReference>
<gene>
    <name evidence="3" type="ORF">NEZAVI_LOCUS11995</name>
</gene>
<feature type="domain" description="GOLD" evidence="2">
    <location>
        <begin position="283"/>
        <end position="385"/>
    </location>
</feature>
<dbReference type="InterPro" id="IPR036598">
    <property type="entry name" value="GOLD_dom_sf"/>
</dbReference>
<organism evidence="3 4">
    <name type="scientific">Nezara viridula</name>
    <name type="common">Southern green stink bug</name>
    <name type="synonym">Cimex viridulus</name>
    <dbReference type="NCBI Taxonomy" id="85310"/>
    <lineage>
        <taxon>Eukaryota</taxon>
        <taxon>Metazoa</taxon>
        <taxon>Ecdysozoa</taxon>
        <taxon>Arthropoda</taxon>
        <taxon>Hexapoda</taxon>
        <taxon>Insecta</taxon>
        <taxon>Pterygota</taxon>
        <taxon>Neoptera</taxon>
        <taxon>Paraneoptera</taxon>
        <taxon>Hemiptera</taxon>
        <taxon>Heteroptera</taxon>
        <taxon>Panheteroptera</taxon>
        <taxon>Pentatomomorpha</taxon>
        <taxon>Pentatomoidea</taxon>
        <taxon>Pentatomidae</taxon>
        <taxon>Pentatominae</taxon>
        <taxon>Nezara</taxon>
    </lineage>
</organism>
<dbReference type="PROSITE" id="PS50866">
    <property type="entry name" value="GOLD"/>
    <property type="match status" value="1"/>
</dbReference>
<dbReference type="Pfam" id="PF00650">
    <property type="entry name" value="CRAL_TRIO"/>
    <property type="match status" value="1"/>
</dbReference>